<dbReference type="Proteomes" id="UP000294003">
    <property type="component" value="Unassembled WGS sequence"/>
</dbReference>
<proteinExistence type="predicted"/>
<keyword evidence="3" id="KW-1185">Reference proteome</keyword>
<protein>
    <submittedName>
        <fullName evidence="2">Uncharacterized protein</fullName>
    </submittedName>
</protein>
<feature type="chain" id="PRO_5046917598" evidence="1">
    <location>
        <begin position="18"/>
        <end position="166"/>
    </location>
</feature>
<comment type="caution">
    <text evidence="2">The sequence shown here is derived from an EMBL/GenBank/DDBJ whole genome shotgun (WGS) entry which is preliminary data.</text>
</comment>
<dbReference type="EMBL" id="QJNS01000365">
    <property type="protein sequence ID" value="RYO78723.1"/>
    <property type="molecule type" value="Genomic_DNA"/>
</dbReference>
<organism evidence="2 3">
    <name type="scientific">Monosporascus cannonballus</name>
    <dbReference type="NCBI Taxonomy" id="155416"/>
    <lineage>
        <taxon>Eukaryota</taxon>
        <taxon>Fungi</taxon>
        <taxon>Dikarya</taxon>
        <taxon>Ascomycota</taxon>
        <taxon>Pezizomycotina</taxon>
        <taxon>Sordariomycetes</taxon>
        <taxon>Xylariomycetidae</taxon>
        <taxon>Xylariales</taxon>
        <taxon>Xylariales incertae sedis</taxon>
        <taxon>Monosporascus</taxon>
    </lineage>
</organism>
<name>A0ABY0GWY5_9PEZI</name>
<evidence type="ECO:0000256" key="1">
    <source>
        <dbReference type="SAM" id="SignalP"/>
    </source>
</evidence>
<feature type="signal peptide" evidence="1">
    <location>
        <begin position="1"/>
        <end position="17"/>
    </location>
</feature>
<evidence type="ECO:0000313" key="2">
    <source>
        <dbReference type="EMBL" id="RYO78723.1"/>
    </source>
</evidence>
<accession>A0ABY0GWY5</accession>
<reference evidence="2 3" key="1">
    <citation type="submission" date="2018-06" db="EMBL/GenBank/DDBJ databases">
        <title>Complete Genomes of Monosporascus.</title>
        <authorList>
            <person name="Robinson A.J."/>
            <person name="Natvig D.O."/>
        </authorList>
    </citation>
    <scope>NUCLEOTIDE SEQUENCE [LARGE SCALE GENOMIC DNA]</scope>
    <source>
        <strain evidence="2 3">CBS 609.92</strain>
    </source>
</reference>
<keyword evidence="1" id="KW-0732">Signal</keyword>
<sequence>MKLTGMLISALAAVASAAPAATESLEKRGRVDLGEYNNFAFANEDLQYFNAVNELDLRVFVELSARNNLDIAGFKKVFVRDVLDIDALLQLQQIALLIQLADIGLFRDIDLAIIKIETIDLGILSGIGRFDVASLIDDSLAPKLQDVIRKTKVKAIIVSDDSSKES</sequence>
<gene>
    <name evidence="2" type="ORF">DL762_008543</name>
</gene>
<evidence type="ECO:0000313" key="3">
    <source>
        <dbReference type="Proteomes" id="UP000294003"/>
    </source>
</evidence>